<feature type="domain" description="APCDD1" evidence="7">
    <location>
        <begin position="317"/>
        <end position="523"/>
    </location>
</feature>
<feature type="region of interest" description="Disordered" evidence="6">
    <location>
        <begin position="474"/>
        <end position="493"/>
    </location>
</feature>
<evidence type="ECO:0000256" key="5">
    <source>
        <dbReference type="ARBA" id="ARBA00023180"/>
    </source>
</evidence>
<evidence type="ECO:0000256" key="1">
    <source>
        <dbReference type="ARBA" id="ARBA00004167"/>
    </source>
</evidence>
<keyword evidence="5" id="KW-0325">Glycoprotein</keyword>
<dbReference type="GO" id="GO:0030178">
    <property type="term" value="P:negative regulation of Wnt signaling pathway"/>
    <property type="evidence" value="ECO:0007669"/>
    <property type="project" value="InterPro"/>
</dbReference>
<gene>
    <name evidence="8" type="ORF">EOD39_21811</name>
</gene>
<evidence type="ECO:0000313" key="8">
    <source>
        <dbReference type="EMBL" id="RXM90824.1"/>
    </source>
</evidence>
<accession>A0A444URL6</accession>
<dbReference type="GO" id="GO:0005886">
    <property type="term" value="C:plasma membrane"/>
    <property type="evidence" value="ECO:0007669"/>
    <property type="project" value="InterPro"/>
</dbReference>
<evidence type="ECO:0000256" key="4">
    <source>
        <dbReference type="ARBA" id="ARBA00023136"/>
    </source>
</evidence>
<protein>
    <submittedName>
        <fullName evidence="8">Protein APCDD1</fullName>
    </submittedName>
</protein>
<feature type="domain" description="APCDD1" evidence="7">
    <location>
        <begin position="86"/>
        <end position="316"/>
    </location>
</feature>
<dbReference type="SMART" id="SM01352">
    <property type="entry name" value="APCDDC"/>
    <property type="match status" value="2"/>
</dbReference>
<dbReference type="AlphaFoldDB" id="A0A444URL6"/>
<keyword evidence="3" id="KW-0732">Signal</keyword>
<sequence length="540" mass="61597">MKRKNKKSFTMFEIPELVCFLLLNLDLRLRTWIPELVCFLLLNLDLRLRTWIPELVCFLLLNLDLRLRTWIPELVNTTVKLQWEPQCQFQLRHLQDGARITALVPPQLEGNWVSTGCEVRPGPEFLCAKMWKMRLAEKFRLQFYYRDGGCREPAYSLTIKGKLRLRQASWITRGATETDHHVNKVGIVFHSQAAMQELTGRINLTCPGFPSRGGRWAPGRVYELYNSKSGRDCRAGLGFSMLELGLLRVEKQQHPQRRLVEELFLGDVHTDWAQRMNYRPTGYQRPLQSAMHHIHPCPACGIIYRSNEHQPPILPRQPDLPLELQGKWVSRECEVRPAVLFLTRYFIFQERSRSWEGYYHHYSDPACRQPTFTVHASGRYVRGPRSAAVPGGTDFVFKVTHAKVTALDRASVLMLNASEEGTCGEAGSWTLGEEQDITGTQGCASLGITLPHNEYELFKTQLDHKQRPLLFIGERPTDGSSPDRPEKRPTSYQAPLVQCAGTVETAARHGQRSQPGRASVLTATPWATLLGVSLYLLAVL</sequence>
<keyword evidence="9" id="KW-1185">Reference proteome</keyword>
<evidence type="ECO:0000259" key="7">
    <source>
        <dbReference type="SMART" id="SM01352"/>
    </source>
</evidence>
<organism evidence="8 9">
    <name type="scientific">Acipenser ruthenus</name>
    <name type="common">Sterlet sturgeon</name>
    <dbReference type="NCBI Taxonomy" id="7906"/>
    <lineage>
        <taxon>Eukaryota</taxon>
        <taxon>Metazoa</taxon>
        <taxon>Chordata</taxon>
        <taxon>Craniata</taxon>
        <taxon>Vertebrata</taxon>
        <taxon>Euteleostomi</taxon>
        <taxon>Actinopterygii</taxon>
        <taxon>Chondrostei</taxon>
        <taxon>Acipenseriformes</taxon>
        <taxon>Acipenseridae</taxon>
        <taxon>Acipenser</taxon>
    </lineage>
</organism>
<keyword evidence="4" id="KW-0472">Membrane</keyword>
<dbReference type="PANTHER" id="PTHR31021">
    <property type="entry name" value="ADENOMATOSIS POLYPOSIS COLI DOWN-REGULATED 1"/>
    <property type="match status" value="1"/>
</dbReference>
<proteinExistence type="predicted"/>
<dbReference type="PANTHER" id="PTHR31021:SF3">
    <property type="entry name" value="PROTEIN APCDD1-LIKE"/>
    <property type="match status" value="1"/>
</dbReference>
<evidence type="ECO:0000313" key="9">
    <source>
        <dbReference type="Proteomes" id="UP000289886"/>
    </source>
</evidence>
<reference evidence="8 9" key="1">
    <citation type="submission" date="2019-01" db="EMBL/GenBank/DDBJ databases">
        <title>Draft Genome and Complete Hox-Cluster Characterization of the Sterlet Sturgeon (Acipenser ruthenus).</title>
        <authorList>
            <person name="Wei Q."/>
        </authorList>
    </citation>
    <scope>NUCLEOTIDE SEQUENCE [LARGE SCALE GENOMIC DNA]</scope>
    <source>
        <strain evidence="8">WHYD16114868_AA</strain>
        <tissue evidence="8">Blood</tissue>
    </source>
</reference>
<evidence type="ECO:0000256" key="3">
    <source>
        <dbReference type="ARBA" id="ARBA00022729"/>
    </source>
</evidence>
<evidence type="ECO:0000256" key="2">
    <source>
        <dbReference type="ARBA" id="ARBA00022692"/>
    </source>
</evidence>
<comment type="caution">
    <text evidence="8">The sequence shown here is derived from an EMBL/GenBank/DDBJ whole genome shotgun (WGS) entry which is preliminary data.</text>
</comment>
<dbReference type="GO" id="GO:0017147">
    <property type="term" value="F:Wnt-protein binding"/>
    <property type="evidence" value="ECO:0007669"/>
    <property type="project" value="InterPro"/>
</dbReference>
<dbReference type="Proteomes" id="UP000289886">
    <property type="component" value="Unassembled WGS sequence"/>
</dbReference>
<dbReference type="InterPro" id="IPR042425">
    <property type="entry name" value="APCDD1"/>
</dbReference>
<keyword evidence="2" id="KW-0812">Transmembrane</keyword>
<dbReference type="Pfam" id="PF14921">
    <property type="entry name" value="APCDDC"/>
    <property type="match status" value="2"/>
</dbReference>
<dbReference type="InterPro" id="IPR029405">
    <property type="entry name" value="APCDD1_dom"/>
</dbReference>
<dbReference type="EMBL" id="SCEB01012466">
    <property type="protein sequence ID" value="RXM90824.1"/>
    <property type="molecule type" value="Genomic_DNA"/>
</dbReference>
<evidence type="ECO:0000256" key="6">
    <source>
        <dbReference type="SAM" id="MobiDB-lite"/>
    </source>
</evidence>
<feature type="compositionally biased region" description="Basic and acidic residues" evidence="6">
    <location>
        <begin position="475"/>
        <end position="489"/>
    </location>
</feature>
<comment type="subcellular location">
    <subcellularLocation>
        <location evidence="1">Membrane</location>
        <topology evidence="1">Single-pass membrane protein</topology>
    </subcellularLocation>
</comment>
<name>A0A444URL6_ACIRT</name>